<dbReference type="SMART" id="SM00867">
    <property type="entry name" value="YceI"/>
    <property type="match status" value="1"/>
</dbReference>
<organism evidence="2 3">
    <name type="scientific">Pukyongia salina</name>
    <dbReference type="NCBI Taxonomy" id="2094025"/>
    <lineage>
        <taxon>Bacteria</taxon>
        <taxon>Pseudomonadati</taxon>
        <taxon>Bacteroidota</taxon>
        <taxon>Flavobacteriia</taxon>
        <taxon>Flavobacteriales</taxon>
        <taxon>Flavobacteriaceae</taxon>
        <taxon>Pukyongia</taxon>
    </lineage>
</organism>
<sequence>MSIFRIFGADNYHRLNYKRYLVLYQMLHKSLHMMKKFNLLMLVFFVSFYGFSQAGDIAMNDAVQPTNKLSYKLNSSGSNFTIKGTSSLHDWEMISKSFSGKLDFDHVTDGDLKIHNIEVKVGVKTLESGKRVMDNKCYDALKSDSHPSITYRLNKVESIQHTGSDNYTAKLIGTLSIAGKTRTVTIDTKIAVVGGKVIIKGEKPLKMSDFDVEPPTALLGTLKTGNDIIIDFNLNYN</sequence>
<gene>
    <name evidence="2" type="ORF">C5O00_00565</name>
</gene>
<accession>A0A2S0HU88</accession>
<dbReference type="EMBL" id="CP027062">
    <property type="protein sequence ID" value="AVI49733.1"/>
    <property type="molecule type" value="Genomic_DNA"/>
</dbReference>
<dbReference type="InterPro" id="IPR036761">
    <property type="entry name" value="TTHA0802/YceI-like_sf"/>
</dbReference>
<protein>
    <recommendedName>
        <fullName evidence="1">Lipid/polyisoprenoid-binding YceI-like domain-containing protein</fullName>
    </recommendedName>
</protein>
<dbReference type="PANTHER" id="PTHR34406:SF1">
    <property type="entry name" value="PROTEIN YCEI"/>
    <property type="match status" value="1"/>
</dbReference>
<evidence type="ECO:0000313" key="3">
    <source>
        <dbReference type="Proteomes" id="UP000238442"/>
    </source>
</evidence>
<proteinExistence type="predicted"/>
<name>A0A2S0HU88_9FLAO</name>
<dbReference type="SUPFAM" id="SSF101874">
    <property type="entry name" value="YceI-like"/>
    <property type="match status" value="1"/>
</dbReference>
<dbReference type="Proteomes" id="UP000238442">
    <property type="component" value="Chromosome"/>
</dbReference>
<dbReference type="Pfam" id="PF04264">
    <property type="entry name" value="YceI"/>
    <property type="match status" value="1"/>
</dbReference>
<dbReference type="Gene3D" id="2.40.128.110">
    <property type="entry name" value="Lipid/polyisoprenoid-binding, YceI-like"/>
    <property type="match status" value="1"/>
</dbReference>
<reference evidence="2 3" key="1">
    <citation type="submission" date="2018-02" db="EMBL/GenBank/DDBJ databases">
        <title>Genomic analysis of the strain RR4-38 isolated from a seawater recirculating aquaculture system.</title>
        <authorList>
            <person name="Kim Y.-S."/>
            <person name="Jang Y.H."/>
            <person name="Kim K.-H."/>
        </authorList>
    </citation>
    <scope>NUCLEOTIDE SEQUENCE [LARGE SCALE GENOMIC DNA]</scope>
    <source>
        <strain evidence="2 3">RR4-38</strain>
    </source>
</reference>
<dbReference type="KEGG" id="aue:C5O00_00565"/>
<dbReference type="InterPro" id="IPR007372">
    <property type="entry name" value="Lipid/polyisoprenoid-bd_YceI"/>
</dbReference>
<keyword evidence="3" id="KW-1185">Reference proteome</keyword>
<dbReference type="PANTHER" id="PTHR34406">
    <property type="entry name" value="PROTEIN YCEI"/>
    <property type="match status" value="1"/>
</dbReference>
<evidence type="ECO:0000259" key="1">
    <source>
        <dbReference type="SMART" id="SM00867"/>
    </source>
</evidence>
<feature type="domain" description="Lipid/polyisoprenoid-binding YceI-like" evidence="1">
    <location>
        <begin position="70"/>
        <end position="237"/>
    </location>
</feature>
<dbReference type="AlphaFoldDB" id="A0A2S0HU88"/>
<evidence type="ECO:0000313" key="2">
    <source>
        <dbReference type="EMBL" id="AVI49733.1"/>
    </source>
</evidence>